<name>A0AAW9MTI9_9FIRM</name>
<dbReference type="InterPro" id="IPR001296">
    <property type="entry name" value="Glyco_trans_1"/>
</dbReference>
<dbReference type="Pfam" id="PF00534">
    <property type="entry name" value="Glycos_transf_1"/>
    <property type="match status" value="1"/>
</dbReference>
<proteinExistence type="predicted"/>
<dbReference type="GO" id="GO:0016757">
    <property type="term" value="F:glycosyltransferase activity"/>
    <property type="evidence" value="ECO:0007669"/>
    <property type="project" value="UniProtKB-KW"/>
</dbReference>
<accession>A0AAW9MTI9</accession>
<dbReference type="PANTHER" id="PTHR45947:SF3">
    <property type="entry name" value="SULFOQUINOVOSYL TRANSFERASE SQD2"/>
    <property type="match status" value="1"/>
</dbReference>
<evidence type="ECO:0000259" key="1">
    <source>
        <dbReference type="Pfam" id="PF00534"/>
    </source>
</evidence>
<dbReference type="AlphaFoldDB" id="A0AAW9MTI9"/>
<comment type="caution">
    <text evidence="2">The sequence shown here is derived from an EMBL/GenBank/DDBJ whole genome shotgun (WGS) entry which is preliminary data.</text>
</comment>
<keyword evidence="3" id="KW-1185">Reference proteome</keyword>
<dbReference type="Proteomes" id="UP001357733">
    <property type="component" value="Unassembled WGS sequence"/>
</dbReference>
<dbReference type="RefSeq" id="WP_324619377.1">
    <property type="nucleotide sequence ID" value="NZ_JAYKOT010000003.1"/>
</dbReference>
<dbReference type="InterPro" id="IPR050194">
    <property type="entry name" value="Glycosyltransferase_grp1"/>
</dbReference>
<dbReference type="PANTHER" id="PTHR45947">
    <property type="entry name" value="SULFOQUINOVOSYL TRANSFERASE SQD2"/>
    <property type="match status" value="1"/>
</dbReference>
<dbReference type="EC" id="2.4.-.-" evidence="2"/>
<keyword evidence="2" id="KW-0328">Glycosyltransferase</keyword>
<dbReference type="SUPFAM" id="SSF53756">
    <property type="entry name" value="UDP-Glycosyltransferase/glycogen phosphorylase"/>
    <property type="match status" value="1"/>
</dbReference>
<dbReference type="EMBL" id="JAYKOT010000003">
    <property type="protein sequence ID" value="MEB3429183.1"/>
    <property type="molecule type" value="Genomic_DNA"/>
</dbReference>
<reference evidence="2 3" key="1">
    <citation type="submission" date="2024-01" db="EMBL/GenBank/DDBJ databases">
        <title>Complete genome sequence of Citroniella saccharovorans strain M6.X9, isolated from human fecal sample.</title>
        <authorList>
            <person name="Cheng G."/>
            <person name="Westerholm M."/>
            <person name="Schnurer A."/>
        </authorList>
    </citation>
    <scope>NUCLEOTIDE SEQUENCE [LARGE SCALE GENOMIC DNA]</scope>
    <source>
        <strain evidence="2 3">DSM 29873</strain>
    </source>
</reference>
<keyword evidence="2" id="KW-0808">Transferase</keyword>
<evidence type="ECO:0000313" key="3">
    <source>
        <dbReference type="Proteomes" id="UP001357733"/>
    </source>
</evidence>
<evidence type="ECO:0000313" key="2">
    <source>
        <dbReference type="EMBL" id="MEB3429183.1"/>
    </source>
</evidence>
<organism evidence="2 3">
    <name type="scientific">Citroniella saccharovorans</name>
    <dbReference type="NCBI Taxonomy" id="2053367"/>
    <lineage>
        <taxon>Bacteria</taxon>
        <taxon>Bacillati</taxon>
        <taxon>Bacillota</taxon>
        <taxon>Tissierellia</taxon>
        <taxon>Tissierellales</taxon>
        <taxon>Peptoniphilaceae</taxon>
        <taxon>Citroniella</taxon>
    </lineage>
</organism>
<feature type="domain" description="Glycosyl transferase family 1" evidence="1">
    <location>
        <begin position="93"/>
        <end position="246"/>
    </location>
</feature>
<dbReference type="Gene3D" id="3.40.50.2000">
    <property type="entry name" value="Glycogen Phosphorylase B"/>
    <property type="match status" value="2"/>
</dbReference>
<protein>
    <submittedName>
        <fullName evidence="2">Glycosyltransferase</fullName>
        <ecNumber evidence="2">2.4.-.-</ecNumber>
    </submittedName>
</protein>
<gene>
    <name evidence="2" type="ORF">VLK81_03950</name>
</gene>
<sequence length="278" mass="31940">MPDALLTMFTEQGYAASKIRQEFNVPAILIEPNSIINKKEIDDYFYNLAYKTYHNLDRVIAVSPAFRDHLNEKFNIKSIYNPVLPSLELFFYKERENSEIFKIVSTGRISKLKGFRELILAFSEAFKDKKASLEIFGGGPDEAYLKDLIAKENMGDKIFLRGMQNRETIAKAYESSDLFVLLSHSETFGLVYLEALASGLPIIATRCSGPEHLVTDENGILVDLFDHDKTVEALNYMYENYKKYDKRKISEDTKNNFSKKKITDDLVEIMKEAVKDYA</sequence>